<feature type="region of interest" description="Disordered" evidence="5">
    <location>
        <begin position="604"/>
        <end position="647"/>
    </location>
</feature>
<accession>A0A830HRJ3</accession>
<comment type="caution">
    <text evidence="7">The sequence shown here is derived from an EMBL/GenBank/DDBJ whole genome shotgun (WGS) entry which is preliminary data.</text>
</comment>
<dbReference type="SUPFAM" id="SSF159042">
    <property type="entry name" value="Plus3-like"/>
    <property type="match status" value="1"/>
</dbReference>
<proteinExistence type="predicted"/>
<evidence type="ECO:0000259" key="6">
    <source>
        <dbReference type="PROSITE" id="PS51360"/>
    </source>
</evidence>
<evidence type="ECO:0000313" key="7">
    <source>
        <dbReference type="EMBL" id="GHP09682.1"/>
    </source>
</evidence>
<dbReference type="Gene3D" id="3.90.70.200">
    <property type="entry name" value="Plus-3 domain"/>
    <property type="match status" value="1"/>
</dbReference>
<name>A0A830HRJ3_9CHLO</name>
<evidence type="ECO:0000313" key="8">
    <source>
        <dbReference type="Proteomes" id="UP000660262"/>
    </source>
</evidence>
<dbReference type="PROSITE" id="PS51360">
    <property type="entry name" value="PLUS3"/>
    <property type="match status" value="1"/>
</dbReference>
<dbReference type="GO" id="GO:1990269">
    <property type="term" value="F:RNA polymerase II C-terminal domain phosphoserine binding"/>
    <property type="evidence" value="ECO:0007669"/>
    <property type="project" value="TreeGrafter"/>
</dbReference>
<feature type="compositionally biased region" description="Low complexity" evidence="5">
    <location>
        <begin position="1"/>
        <end position="10"/>
    </location>
</feature>
<evidence type="ECO:0000256" key="3">
    <source>
        <dbReference type="ARBA" id="ARBA00023163"/>
    </source>
</evidence>
<feature type="compositionally biased region" description="Acidic residues" evidence="5">
    <location>
        <begin position="101"/>
        <end position="129"/>
    </location>
</feature>
<evidence type="ECO:0000256" key="1">
    <source>
        <dbReference type="ARBA" id="ARBA00004123"/>
    </source>
</evidence>
<dbReference type="AlphaFoldDB" id="A0A830HRJ3"/>
<feature type="region of interest" description="Disordered" evidence="5">
    <location>
        <begin position="1"/>
        <end position="277"/>
    </location>
</feature>
<feature type="compositionally biased region" description="Low complexity" evidence="5">
    <location>
        <begin position="605"/>
        <end position="642"/>
    </location>
</feature>
<keyword evidence="4" id="KW-0539">Nucleus</keyword>
<gene>
    <name evidence="7" type="ORF">PPROV_000841700</name>
</gene>
<feature type="compositionally biased region" description="Basic residues" evidence="5">
    <location>
        <begin position="219"/>
        <end position="228"/>
    </location>
</feature>
<evidence type="ECO:0000256" key="4">
    <source>
        <dbReference type="ARBA" id="ARBA00023242"/>
    </source>
</evidence>
<keyword evidence="3" id="KW-0804">Transcription</keyword>
<dbReference type="InterPro" id="IPR004343">
    <property type="entry name" value="Plus-3_dom"/>
</dbReference>
<feature type="compositionally biased region" description="Acidic residues" evidence="5">
    <location>
        <begin position="233"/>
        <end position="259"/>
    </location>
</feature>
<feature type="region of interest" description="Disordered" evidence="5">
    <location>
        <begin position="681"/>
        <end position="707"/>
    </location>
</feature>
<keyword evidence="2" id="KW-0805">Transcription regulation</keyword>
<dbReference type="GO" id="GO:0003677">
    <property type="term" value="F:DNA binding"/>
    <property type="evidence" value="ECO:0007669"/>
    <property type="project" value="InterPro"/>
</dbReference>
<dbReference type="Pfam" id="PF03126">
    <property type="entry name" value="Plus-3"/>
    <property type="match status" value="1"/>
</dbReference>
<reference evidence="7" key="1">
    <citation type="submission" date="2020-10" db="EMBL/GenBank/DDBJ databases">
        <title>Unveiling of a novel bifunctional photoreceptor, Dualchrome1, isolated from a cosmopolitan green alga.</title>
        <authorList>
            <person name="Suzuki S."/>
            <person name="Kawachi M."/>
        </authorList>
    </citation>
    <scope>NUCLEOTIDE SEQUENCE</scope>
    <source>
        <strain evidence="7">NIES 2893</strain>
    </source>
</reference>
<feature type="compositionally biased region" description="Acidic residues" evidence="5">
    <location>
        <begin position="21"/>
        <end position="47"/>
    </location>
</feature>
<comment type="subcellular location">
    <subcellularLocation>
        <location evidence="1">Nucleus</location>
    </subcellularLocation>
</comment>
<sequence length="748" mass="81350">MGKKASASASKKARSKLDLPSESDDDENENENEDLGLSDSDDEDLGLGEDGGAPEAALTENLPMKKRRAGAPVEASSPSAKKGKRAGVSAASAVAAGLGLDDSEDSDDHDAGDDDDGDDPPFDDDDNDNDPYGFGDGYDEHLLGDEEDRTRLAQMTEIDREEELAKRRERRDQLYFMNKTKLARKKDAEKREKRVTRRGGSTAKKTKDAQESALQRLERQRKKQTKSRRREDYDDDDMEDDDDDDDDDDEESEEMDYADDGATFDVGGLERGGRSRRGMVMMQEPPEDLEPLDVEEDKAQEFLKGCVVTRPTLAKWLGEPFFENAVKGLFVRIKYPTPRGEKYLVATIERAADLPTGEGNRKLPAIPELGKDFKVTHYIRCRRGDEGTEKAVTIDQISGDPPHTSEWVEYKNTAAKTGVALPSKSKAKKLIAQIENANNYRYTAEDVRAMVERKKAKRGGIAGGAFAIQKMRLTELRIEAEMQGDTQQLAEIDAKIASLKAQEVAKHEEMMQSRRRADLSMINSRNRNLNFADIVEEKGWGEKSLGGAIARAAQAALEDMSAEDMEGIMHGRHETTAANAMPDVDIFSRRNTAPKVLWNVKKESAGGASDAAAASAPTSGAANGSAAAAGAGGAPSAAAPAAREPELPPLPPAVANVASSWGRGLALGHVSHAVKVDLSRLPPSLRGTSNPSDPDDDQMNAGVPLGGFGSGYERVGKELAPGFLCTQPRRETISLSDYFRLHPGRRSS</sequence>
<feature type="domain" description="Plus3" evidence="6">
    <location>
        <begin position="297"/>
        <end position="439"/>
    </location>
</feature>
<dbReference type="Proteomes" id="UP000660262">
    <property type="component" value="Unassembled WGS sequence"/>
</dbReference>
<dbReference type="PANTHER" id="PTHR13115:SF8">
    <property type="entry name" value="RNA POLYMERASE-ASSOCIATED PROTEIN RTF1 HOMOLOG"/>
    <property type="match status" value="1"/>
</dbReference>
<dbReference type="InterPro" id="IPR036128">
    <property type="entry name" value="Plus3-like_sf"/>
</dbReference>
<feature type="compositionally biased region" description="Low complexity" evidence="5">
    <location>
        <begin position="86"/>
        <end position="100"/>
    </location>
</feature>
<evidence type="ECO:0000256" key="2">
    <source>
        <dbReference type="ARBA" id="ARBA00023015"/>
    </source>
</evidence>
<feature type="compositionally biased region" description="Basic and acidic residues" evidence="5">
    <location>
        <begin position="138"/>
        <end position="151"/>
    </location>
</feature>
<evidence type="ECO:0000256" key="5">
    <source>
        <dbReference type="SAM" id="MobiDB-lite"/>
    </source>
</evidence>
<organism evidence="7 8">
    <name type="scientific">Pycnococcus provasolii</name>
    <dbReference type="NCBI Taxonomy" id="41880"/>
    <lineage>
        <taxon>Eukaryota</taxon>
        <taxon>Viridiplantae</taxon>
        <taxon>Chlorophyta</taxon>
        <taxon>Pseudoscourfieldiophyceae</taxon>
        <taxon>Pseudoscourfieldiales</taxon>
        <taxon>Pycnococcaceae</taxon>
        <taxon>Pycnococcus</taxon>
    </lineage>
</organism>
<dbReference type="OrthoDB" id="166375at2759"/>
<keyword evidence="8" id="KW-1185">Reference proteome</keyword>
<dbReference type="GO" id="GO:0016593">
    <property type="term" value="C:Cdc73/Paf1 complex"/>
    <property type="evidence" value="ECO:0007669"/>
    <property type="project" value="TreeGrafter"/>
</dbReference>
<dbReference type="PANTHER" id="PTHR13115">
    <property type="entry name" value="RNA POLYMERASE-ASSOCIATED PROTEIN RTF1 HOMOLOG"/>
    <property type="match status" value="1"/>
</dbReference>
<protein>
    <submittedName>
        <fullName evidence="7">RNA polymerase-associated protein rtf1</fullName>
    </submittedName>
</protein>
<dbReference type="EMBL" id="BNJQ01000026">
    <property type="protein sequence ID" value="GHP09682.1"/>
    <property type="molecule type" value="Genomic_DNA"/>
</dbReference>
<feature type="compositionally biased region" description="Basic and acidic residues" evidence="5">
    <location>
        <begin position="163"/>
        <end position="173"/>
    </location>
</feature>